<dbReference type="SUPFAM" id="SSF52540">
    <property type="entry name" value="P-loop containing nucleoside triphosphate hydrolases"/>
    <property type="match status" value="1"/>
</dbReference>
<dbReference type="GO" id="GO:0016887">
    <property type="term" value="F:ATP hydrolysis activity"/>
    <property type="evidence" value="ECO:0007669"/>
    <property type="project" value="InterPro"/>
</dbReference>
<dbReference type="PANTHER" id="PTHR48041:SF129">
    <property type="entry name" value="PROTEIN WHITE"/>
    <property type="match status" value="1"/>
</dbReference>
<evidence type="ECO:0000256" key="3">
    <source>
        <dbReference type="ARBA" id="ARBA00022448"/>
    </source>
</evidence>
<evidence type="ECO:0000256" key="4">
    <source>
        <dbReference type="ARBA" id="ARBA00022474"/>
    </source>
</evidence>
<comment type="caution">
    <text evidence="13">The sequence shown here is derived from an EMBL/GenBank/DDBJ whole genome shotgun (WGS) entry which is preliminary data.</text>
</comment>
<evidence type="ECO:0000256" key="2">
    <source>
        <dbReference type="ARBA" id="ARBA00005814"/>
    </source>
</evidence>
<keyword evidence="9 11" id="KW-0472">Membrane</keyword>
<dbReference type="InterPro" id="IPR027417">
    <property type="entry name" value="P-loop_NTPase"/>
</dbReference>
<feature type="transmembrane region" description="Helical" evidence="11">
    <location>
        <begin position="411"/>
        <end position="430"/>
    </location>
</feature>
<keyword evidence="5 11" id="KW-0812">Transmembrane</keyword>
<dbReference type="InterPro" id="IPR017871">
    <property type="entry name" value="ABC_transporter-like_CS"/>
</dbReference>
<dbReference type="GO" id="GO:0030659">
    <property type="term" value="C:cytoplasmic vesicle membrane"/>
    <property type="evidence" value="ECO:0007669"/>
    <property type="project" value="TreeGrafter"/>
</dbReference>
<keyword evidence="6" id="KW-0547">Nucleotide-binding</keyword>
<dbReference type="PANTHER" id="PTHR48041">
    <property type="entry name" value="ABC TRANSPORTER G FAMILY MEMBER 28"/>
    <property type="match status" value="1"/>
</dbReference>
<dbReference type="GO" id="GO:0140359">
    <property type="term" value="F:ABC-type transporter activity"/>
    <property type="evidence" value="ECO:0007669"/>
    <property type="project" value="InterPro"/>
</dbReference>
<keyword evidence="3" id="KW-0813">Transport</keyword>
<name>A0AAD5KGJ9_9CRUS</name>
<comment type="subcellular location">
    <subcellularLocation>
        <location evidence="1">Membrane</location>
        <topology evidence="1">Multi-pass membrane protein</topology>
    </subcellularLocation>
</comment>
<dbReference type="InterPro" id="IPR013525">
    <property type="entry name" value="ABC2_TM"/>
</dbReference>
<feature type="domain" description="ABC transporter" evidence="12">
    <location>
        <begin position="74"/>
        <end position="316"/>
    </location>
</feature>
<dbReference type="Gene3D" id="3.40.50.300">
    <property type="entry name" value="P-loop containing nucleotide triphosphate hydrolases"/>
    <property type="match status" value="1"/>
</dbReference>
<dbReference type="FunFam" id="3.40.50.300:FF:001225">
    <property type="entry name" value="ATP-binding cassette sub-family G member"/>
    <property type="match status" value="1"/>
</dbReference>
<dbReference type="InterPro" id="IPR003439">
    <property type="entry name" value="ABC_transporter-like_ATP-bd"/>
</dbReference>
<comment type="similarity">
    <text evidence="2">Belongs to the ABC transporter superfamily. ABCG family. Eye pigment precursor importer (TC 3.A.1.204) subfamily.</text>
</comment>
<dbReference type="PROSITE" id="PS50893">
    <property type="entry name" value="ABC_TRANSPORTER_2"/>
    <property type="match status" value="1"/>
</dbReference>
<dbReference type="EMBL" id="WJBH02000010">
    <property type="protein sequence ID" value="KAI9551409.1"/>
    <property type="molecule type" value="Genomic_DNA"/>
</dbReference>
<dbReference type="PROSITE" id="PS00211">
    <property type="entry name" value="ABC_TRANSPORTER_1"/>
    <property type="match status" value="1"/>
</dbReference>
<keyword evidence="7" id="KW-0067">ATP-binding</keyword>
<feature type="transmembrane region" description="Helical" evidence="11">
    <location>
        <begin position="522"/>
        <end position="543"/>
    </location>
</feature>
<feature type="transmembrane region" description="Helical" evidence="11">
    <location>
        <begin position="442"/>
        <end position="465"/>
    </location>
</feature>
<dbReference type="InterPro" id="IPR003593">
    <property type="entry name" value="AAA+_ATPase"/>
</dbReference>
<evidence type="ECO:0000256" key="1">
    <source>
        <dbReference type="ARBA" id="ARBA00004141"/>
    </source>
</evidence>
<keyword evidence="14" id="KW-1185">Reference proteome</keyword>
<keyword evidence="4" id="KW-0608">Pigment</keyword>
<feature type="transmembrane region" description="Helical" evidence="11">
    <location>
        <begin position="669"/>
        <end position="693"/>
    </location>
</feature>
<evidence type="ECO:0000256" key="9">
    <source>
        <dbReference type="ARBA" id="ARBA00023136"/>
    </source>
</evidence>
<dbReference type="Pfam" id="PF01061">
    <property type="entry name" value="ABC2_membrane"/>
    <property type="match status" value="1"/>
</dbReference>
<dbReference type="Pfam" id="PF00005">
    <property type="entry name" value="ABC_tran"/>
    <property type="match status" value="1"/>
</dbReference>
<evidence type="ECO:0000256" key="7">
    <source>
        <dbReference type="ARBA" id="ARBA00022840"/>
    </source>
</evidence>
<evidence type="ECO:0000256" key="8">
    <source>
        <dbReference type="ARBA" id="ARBA00022989"/>
    </source>
</evidence>
<evidence type="ECO:0000256" key="11">
    <source>
        <dbReference type="SAM" id="Phobius"/>
    </source>
</evidence>
<sequence length="700" mass="78831">MPEKYKMTSDETNFRIPHANLAYDPELDEVKNDNYGMATKETALEFSSEHMKGVLTSQPVTYTWENIEAEIDIVEGRCRKKQVIHKRILDHVTGAVQPGEFLAIMGASGAGKTTLLNCLTFRNTGKLKITGTRFLNGAPVNTDALARISGYVQQDDLFIGTLKVGEILRFQALLRMDKHFSYEERMERVEEVILELGLAKCRNTLVGNPEKGIKGISGGERKRLAFACELLTNPSLMFCDEPTSGLDSFMAQNIVQALKNLASAGKTVICTIHQPSSEVFAMFDRILLMAEGRTAFLGPIDDCLRFFSCHGMPCPANYNPADFYIFSLATVPGKEKESRSKIKYLCDAYDTSEASKLIKEIVQKENNHSTRENSDDLKNMKKSPYKANWFQQFSAVIWRSFLSVVRDPQILVVKASSSIFIALLIALIYQGQSMDASSSLNIQGVLFLFLTNATFENVFAVINTFSFELPIFLREHFNGMYRTDVYFLSKTFAELAIYIFFPFVAFAIPYYIIGLNPLVERFFIGAGIVILVTNVATSFGYFVSCVASTPQVALAISAPMIIPVLLFGGFFLQNGSVPVYLDWLRYLSWFMYGNEALSINQWYGVEFNNTDCQYVGYNVTEINELVPDDAPEQILNFVEILTGLYTAYEKNVACSGEDILEIYNFKPEYFYRDIACLGGLILLFRLCAFFALLGKTYRKQ</sequence>
<dbReference type="GO" id="GO:0005886">
    <property type="term" value="C:plasma membrane"/>
    <property type="evidence" value="ECO:0007669"/>
    <property type="project" value="TreeGrafter"/>
</dbReference>
<protein>
    <recommendedName>
        <fullName evidence="10">Protein white</fullName>
    </recommendedName>
</protein>
<gene>
    <name evidence="13" type="ORF">GHT06_021742</name>
</gene>
<reference evidence="13 14" key="1">
    <citation type="submission" date="2022-05" db="EMBL/GenBank/DDBJ databases">
        <title>A multi-omics perspective on studying reproductive biology in Daphnia sinensis.</title>
        <authorList>
            <person name="Jia J."/>
        </authorList>
    </citation>
    <scope>NUCLEOTIDE SEQUENCE [LARGE SCALE GENOMIC DNA]</scope>
    <source>
        <strain evidence="13 14">WSL</strain>
    </source>
</reference>
<feature type="transmembrane region" description="Helical" evidence="11">
    <location>
        <begin position="485"/>
        <end position="510"/>
    </location>
</feature>
<accession>A0AAD5KGJ9</accession>
<evidence type="ECO:0000256" key="6">
    <source>
        <dbReference type="ARBA" id="ARBA00022741"/>
    </source>
</evidence>
<keyword evidence="8 11" id="KW-1133">Transmembrane helix</keyword>
<dbReference type="GO" id="GO:0005524">
    <property type="term" value="F:ATP binding"/>
    <property type="evidence" value="ECO:0007669"/>
    <property type="project" value="UniProtKB-KW"/>
</dbReference>
<evidence type="ECO:0000313" key="13">
    <source>
        <dbReference type="EMBL" id="KAI9551409.1"/>
    </source>
</evidence>
<proteinExistence type="inferred from homology"/>
<dbReference type="SMART" id="SM00382">
    <property type="entry name" value="AAA"/>
    <property type="match status" value="1"/>
</dbReference>
<dbReference type="CDD" id="cd03213">
    <property type="entry name" value="ABCG_EPDR"/>
    <property type="match status" value="1"/>
</dbReference>
<evidence type="ECO:0000259" key="12">
    <source>
        <dbReference type="PROSITE" id="PS50893"/>
    </source>
</evidence>
<dbReference type="AlphaFoldDB" id="A0AAD5KGJ9"/>
<organism evidence="13 14">
    <name type="scientific">Daphnia sinensis</name>
    <dbReference type="NCBI Taxonomy" id="1820382"/>
    <lineage>
        <taxon>Eukaryota</taxon>
        <taxon>Metazoa</taxon>
        <taxon>Ecdysozoa</taxon>
        <taxon>Arthropoda</taxon>
        <taxon>Crustacea</taxon>
        <taxon>Branchiopoda</taxon>
        <taxon>Diplostraca</taxon>
        <taxon>Cladocera</taxon>
        <taxon>Anomopoda</taxon>
        <taxon>Daphniidae</taxon>
        <taxon>Daphnia</taxon>
        <taxon>Daphnia similis group</taxon>
    </lineage>
</organism>
<dbReference type="GO" id="GO:0031409">
    <property type="term" value="F:pigment binding"/>
    <property type="evidence" value="ECO:0007669"/>
    <property type="project" value="UniProtKB-KW"/>
</dbReference>
<dbReference type="Proteomes" id="UP000820818">
    <property type="component" value="Linkage Group LG10"/>
</dbReference>
<evidence type="ECO:0000256" key="10">
    <source>
        <dbReference type="ARBA" id="ARBA00039188"/>
    </source>
</evidence>
<evidence type="ECO:0000256" key="5">
    <source>
        <dbReference type="ARBA" id="ARBA00022692"/>
    </source>
</evidence>
<evidence type="ECO:0000313" key="14">
    <source>
        <dbReference type="Proteomes" id="UP000820818"/>
    </source>
</evidence>
<dbReference type="InterPro" id="IPR050352">
    <property type="entry name" value="ABCG_transporters"/>
</dbReference>
<feature type="transmembrane region" description="Helical" evidence="11">
    <location>
        <begin position="552"/>
        <end position="572"/>
    </location>
</feature>